<dbReference type="Proteomes" id="UP000235405">
    <property type="component" value="Unassembled WGS sequence"/>
</dbReference>
<dbReference type="RefSeq" id="WP_102482345.1">
    <property type="nucleotide sequence ID" value="NZ_MCSW01000162.1"/>
</dbReference>
<name>A0A2N7CFF5_VIBSP</name>
<organism evidence="1 2">
    <name type="scientific">Vibrio splendidus</name>
    <dbReference type="NCBI Taxonomy" id="29497"/>
    <lineage>
        <taxon>Bacteria</taxon>
        <taxon>Pseudomonadati</taxon>
        <taxon>Pseudomonadota</taxon>
        <taxon>Gammaproteobacteria</taxon>
        <taxon>Vibrionales</taxon>
        <taxon>Vibrionaceae</taxon>
        <taxon>Vibrio</taxon>
    </lineage>
</organism>
<gene>
    <name evidence="1" type="ORF">BCV19_07190</name>
</gene>
<dbReference type="EMBL" id="MCSW01000162">
    <property type="protein sequence ID" value="PMF22354.1"/>
    <property type="molecule type" value="Genomic_DNA"/>
</dbReference>
<protein>
    <submittedName>
        <fullName evidence="1">Uncharacterized protein</fullName>
    </submittedName>
</protein>
<comment type="caution">
    <text evidence="1">The sequence shown here is derived from an EMBL/GenBank/DDBJ whole genome shotgun (WGS) entry which is preliminary data.</text>
</comment>
<dbReference type="AlphaFoldDB" id="A0A2N7CFF5"/>
<proteinExistence type="predicted"/>
<reference evidence="2" key="1">
    <citation type="submission" date="2016-07" db="EMBL/GenBank/DDBJ databases">
        <title>Nontailed viruses are major unrecognized killers of bacteria in the ocean.</title>
        <authorList>
            <person name="Kauffman K."/>
            <person name="Hussain F."/>
            <person name="Yang J."/>
            <person name="Arevalo P."/>
            <person name="Brown J."/>
            <person name="Cutler M."/>
            <person name="Kelly L."/>
            <person name="Polz M.F."/>
        </authorList>
    </citation>
    <scope>NUCLEOTIDE SEQUENCE [LARGE SCALE GENOMIC DNA]</scope>
    <source>
        <strain evidence="2">10N.286.54.F3</strain>
    </source>
</reference>
<accession>A0A2N7CFF5</accession>
<evidence type="ECO:0000313" key="2">
    <source>
        <dbReference type="Proteomes" id="UP000235405"/>
    </source>
</evidence>
<sequence>MKSNDSYTSTDSYISTPDAIKKLFNIKLAEHKSFKDLVYPLVRSKGFFEVKKEPMALGSTKNNLLIASNSLTKLHNAVLLQGFFADSKRVKEIFSHSKKRIEAADFLETVVMGRQSILAVGIQTTALSELIVKLKSEHIDLSKEKLPNPFQELPQLSLNGVTSVMQALLAQSALLTQGESMVMHFFNQDIEKAYLAACSLGNTTPALAQYQTLIKQKYLEAVEFDDLLNNLLN</sequence>
<evidence type="ECO:0000313" key="1">
    <source>
        <dbReference type="EMBL" id="PMF22354.1"/>
    </source>
</evidence>